<keyword evidence="2" id="KW-1185">Reference proteome</keyword>
<dbReference type="Gene3D" id="1.10.510.10">
    <property type="entry name" value="Transferase(Phosphotransferase) domain 1"/>
    <property type="match status" value="1"/>
</dbReference>
<dbReference type="Proteomes" id="UP000706891">
    <property type="component" value="Unassembled WGS sequence"/>
</dbReference>
<evidence type="ECO:0000313" key="2">
    <source>
        <dbReference type="Proteomes" id="UP000706891"/>
    </source>
</evidence>
<comment type="caution">
    <text evidence="1">The sequence shown here is derived from an EMBL/GenBank/DDBJ whole genome shotgun (WGS) entry which is preliminary data.</text>
</comment>
<name>A0A938WTX2_9BACT</name>
<gene>
    <name evidence="1" type="ORF">H6A34_08720</name>
</gene>
<reference evidence="1" key="2">
    <citation type="journal article" date="2021" name="Sci. Rep.">
        <title>The distribution of antibiotic resistance genes in chicken gut microbiota commensals.</title>
        <authorList>
            <person name="Juricova H."/>
            <person name="Matiasovicova J."/>
            <person name="Kubasova T."/>
            <person name="Cejkova D."/>
            <person name="Rychlik I."/>
        </authorList>
    </citation>
    <scope>NUCLEOTIDE SEQUENCE</scope>
    <source>
        <strain evidence="1">An824</strain>
    </source>
</reference>
<dbReference type="RefSeq" id="WP_205104943.1">
    <property type="nucleotide sequence ID" value="NZ_JACJJG010000044.1"/>
</dbReference>
<reference evidence="1" key="1">
    <citation type="submission" date="2020-08" db="EMBL/GenBank/DDBJ databases">
        <authorList>
            <person name="Cejkova D."/>
            <person name="Kubasova T."/>
            <person name="Jahodarova E."/>
            <person name="Rychlik I."/>
        </authorList>
    </citation>
    <scope>NUCLEOTIDE SEQUENCE</scope>
    <source>
        <strain evidence="1">An824</strain>
    </source>
</reference>
<proteinExistence type="predicted"/>
<protein>
    <submittedName>
        <fullName evidence="1">Uncharacterized protein</fullName>
    </submittedName>
</protein>
<dbReference type="Pfam" id="PF06293">
    <property type="entry name" value="Kdo"/>
    <property type="match status" value="1"/>
</dbReference>
<dbReference type="EMBL" id="JACJJG010000044">
    <property type="protein sequence ID" value="MBM6673955.1"/>
    <property type="molecule type" value="Genomic_DNA"/>
</dbReference>
<organism evidence="1 2">
    <name type="scientific">Marseilla massiliensis</name>
    <dbReference type="NCBI Taxonomy" id="1841864"/>
    <lineage>
        <taxon>Bacteria</taxon>
        <taxon>Pseudomonadati</taxon>
        <taxon>Bacteroidota</taxon>
        <taxon>Bacteroidia</taxon>
        <taxon>Bacteroidales</taxon>
        <taxon>Prevotellaceae</taxon>
        <taxon>Marseilla</taxon>
    </lineage>
</organism>
<dbReference type="SUPFAM" id="SSF56112">
    <property type="entry name" value="Protein kinase-like (PK-like)"/>
    <property type="match status" value="1"/>
</dbReference>
<evidence type="ECO:0000313" key="1">
    <source>
        <dbReference type="EMBL" id="MBM6673955.1"/>
    </source>
</evidence>
<sequence length="247" mass="28351">MKIVINGAYRQCENFIRMVPEKFDGGGTLLHSGRNTVKSFTVDGTELIVKRYKRPNIIQRIAYTFFKKSKAERAYLYAAELRKRGLKTPHEAAFIEIKDGGLLSDSYFISAACHLPALTTPLQRPGFDTALADKLAAYLAKMHEHGVLHGDTNLGNILYETGADGTVTFWLIDTNRSKFHHPSYNECIENLKRLTHYKPLLDYVIRQYATCRGFNPDKASADIIRKIEKFEHDKDVRHKIKKRFTKR</sequence>
<dbReference type="AlphaFoldDB" id="A0A938WTX2"/>
<accession>A0A938WTX2</accession>
<dbReference type="InterPro" id="IPR011009">
    <property type="entry name" value="Kinase-like_dom_sf"/>
</dbReference>